<feature type="compositionally biased region" description="Polar residues" evidence="1">
    <location>
        <begin position="20"/>
        <end position="29"/>
    </location>
</feature>
<evidence type="ECO:0000256" key="1">
    <source>
        <dbReference type="SAM" id="MobiDB-lite"/>
    </source>
</evidence>
<dbReference type="Proteomes" id="UP001251528">
    <property type="component" value="Unassembled WGS sequence"/>
</dbReference>
<comment type="caution">
    <text evidence="2">The sequence shown here is derived from an EMBL/GenBank/DDBJ whole genome shotgun (WGS) entry which is preliminary data.</text>
</comment>
<dbReference type="EMBL" id="JASWJB010000071">
    <property type="protein sequence ID" value="KAK2601732.1"/>
    <property type="molecule type" value="Genomic_DNA"/>
</dbReference>
<organism evidence="2 3">
    <name type="scientific">Conoideocrella luteorostrata</name>
    <dbReference type="NCBI Taxonomy" id="1105319"/>
    <lineage>
        <taxon>Eukaryota</taxon>
        <taxon>Fungi</taxon>
        <taxon>Dikarya</taxon>
        <taxon>Ascomycota</taxon>
        <taxon>Pezizomycotina</taxon>
        <taxon>Sordariomycetes</taxon>
        <taxon>Hypocreomycetidae</taxon>
        <taxon>Hypocreales</taxon>
        <taxon>Clavicipitaceae</taxon>
        <taxon>Conoideocrella</taxon>
    </lineage>
</organism>
<feature type="region of interest" description="Disordered" evidence="1">
    <location>
        <begin position="1"/>
        <end position="41"/>
    </location>
</feature>
<protein>
    <submittedName>
        <fullName evidence="2">Uncharacterized protein</fullName>
    </submittedName>
</protein>
<reference evidence="2" key="1">
    <citation type="submission" date="2023-06" db="EMBL/GenBank/DDBJ databases">
        <title>Conoideocrella luteorostrata (Hypocreales: Clavicipitaceae), a potential biocontrol fungus for elongate hemlock scale in United States Christmas tree production areas.</title>
        <authorList>
            <person name="Barrett H."/>
            <person name="Lovett B."/>
            <person name="Macias A.M."/>
            <person name="Stajich J.E."/>
            <person name="Kasson M.T."/>
        </authorList>
    </citation>
    <scope>NUCLEOTIDE SEQUENCE</scope>
    <source>
        <strain evidence="2">ARSEF 14590</strain>
    </source>
</reference>
<gene>
    <name evidence="2" type="ORF">QQS21_004720</name>
</gene>
<evidence type="ECO:0000313" key="2">
    <source>
        <dbReference type="EMBL" id="KAK2601732.1"/>
    </source>
</evidence>
<feature type="compositionally biased region" description="Polar residues" evidence="1">
    <location>
        <begin position="93"/>
        <end position="114"/>
    </location>
</feature>
<accession>A0AAJ0CQU9</accession>
<feature type="region of interest" description="Disordered" evidence="1">
    <location>
        <begin position="81"/>
        <end position="114"/>
    </location>
</feature>
<feature type="compositionally biased region" description="Low complexity" evidence="1">
    <location>
        <begin position="1"/>
        <end position="15"/>
    </location>
</feature>
<evidence type="ECO:0000313" key="3">
    <source>
        <dbReference type="Proteomes" id="UP001251528"/>
    </source>
</evidence>
<sequence>MHPSSSVAPCSPAVARTPTAVASQSTAGRRQSEGSRAKPASGNISTPCLVFHLTFTFGNGHTGSICIDSGTRRLVADTEAMEKMEGRKAVSRPQGSGNQSQPHRLAGTSTTTNLPPRRQFTIVAPLSCRRALAMQAFAGPMWERERFDFCWLRRWQQLQQQRKVNMHCIALPPLPWSSGKTASSSKFSLGWYDKSRPTHSSRSTHISKTWAQAPLELAFRLESILFKAS</sequence>
<proteinExistence type="predicted"/>
<keyword evidence="3" id="KW-1185">Reference proteome</keyword>
<name>A0AAJ0CQU9_9HYPO</name>
<dbReference type="AlphaFoldDB" id="A0AAJ0CQU9"/>